<dbReference type="EMBL" id="JADKNH010000025">
    <property type="protein sequence ID" value="MBF4695975.1"/>
    <property type="molecule type" value="Genomic_DNA"/>
</dbReference>
<feature type="region of interest" description="Disordered" evidence="2">
    <location>
        <begin position="153"/>
        <end position="182"/>
    </location>
</feature>
<feature type="domain" description="SLH" evidence="3">
    <location>
        <begin position="419"/>
        <end position="478"/>
    </location>
</feature>
<dbReference type="PANTHER" id="PTHR43308:SF5">
    <property type="entry name" value="S-LAYER PROTEIN _ PEPTIDOGLYCAN ENDO-BETA-N-ACETYLGLUCOSAMINIDASE"/>
    <property type="match status" value="1"/>
</dbReference>
<evidence type="ECO:0000256" key="2">
    <source>
        <dbReference type="SAM" id="MobiDB-lite"/>
    </source>
</evidence>
<sequence length="606" mass="65733">MIPVTFTDGVGTANLKLNKADGQTLGFSLESVTTLTTNTLTITPIHSTAASIVVTQDVMAPTSNGSSFAQQPKVAVKDAFGNACTGDNTTVVTAAREDGGTWTLTGTTTATANAGVATFTDLGATNAALVNNAQLGFTATGFTKVTSMAVTLPAPAGSNDQGESEKEQSTITTPTTQPSQESASVIINGKEQEVGKEIKKIENGKLTVTIEVNNTVMTSKINETIKNNIAKTKNSIQVIITDTKTDVAKVELTGDIIKKLEENIFNVSVKRDNVEYVIPAEEFTIDKVAENLGVLEKDLESIKIEVRITKLDETMVAKYNVKAKANGAELVFPPTAFELDAKITKDDGTTEKVEISKFSNYVERVMEIPVSVDPNKITTGIVFNMDGTYSHIPTVIFQRNGKWYAKLNSLTNSNYSVIWNTVTVSSVENHWSKDVVNDMASRMIIFNPKTFVPDQKITRGDFAEYIVRALGLYRENSEYVNKYVDMSVMGDRTSAILIASEIGIVTGYTDGTFRPEALITREEAMTMYQKAMKITNLVGIDPNSYQSYSDFSKVSSWATNYVKEVLSAHVISGTTATTISPKSNLTYAEAAQAIKNLLVKSELINK</sequence>
<dbReference type="PROSITE" id="PS51272">
    <property type="entry name" value="SLH"/>
    <property type="match status" value="3"/>
</dbReference>
<keyword evidence="1" id="KW-0677">Repeat</keyword>
<keyword evidence="5" id="KW-1185">Reference proteome</keyword>
<evidence type="ECO:0000256" key="1">
    <source>
        <dbReference type="ARBA" id="ARBA00022737"/>
    </source>
</evidence>
<dbReference type="Pfam" id="PF00395">
    <property type="entry name" value="SLH"/>
    <property type="match status" value="3"/>
</dbReference>
<name>A0ABR9ZZW3_9FIRM</name>
<protein>
    <submittedName>
        <fullName evidence="4">S-layer homology domain-containing protein</fullName>
    </submittedName>
</protein>
<comment type="caution">
    <text evidence="4">The sequence shown here is derived from an EMBL/GenBank/DDBJ whole genome shotgun (WGS) entry which is preliminary data.</text>
</comment>
<feature type="domain" description="SLH" evidence="3">
    <location>
        <begin position="545"/>
        <end position="606"/>
    </location>
</feature>
<evidence type="ECO:0000313" key="5">
    <source>
        <dbReference type="Proteomes" id="UP000614200"/>
    </source>
</evidence>
<dbReference type="InterPro" id="IPR001119">
    <property type="entry name" value="SLH_dom"/>
</dbReference>
<dbReference type="PANTHER" id="PTHR43308">
    <property type="entry name" value="OUTER MEMBRANE PROTEIN ALPHA-RELATED"/>
    <property type="match status" value="1"/>
</dbReference>
<dbReference type="Proteomes" id="UP000614200">
    <property type="component" value="Unassembled WGS sequence"/>
</dbReference>
<organism evidence="4 5">
    <name type="scientific">Fusibacter ferrireducens</name>
    <dbReference type="NCBI Taxonomy" id="2785058"/>
    <lineage>
        <taxon>Bacteria</taxon>
        <taxon>Bacillati</taxon>
        <taxon>Bacillota</taxon>
        <taxon>Clostridia</taxon>
        <taxon>Eubacteriales</taxon>
        <taxon>Eubacteriales Family XII. Incertae Sedis</taxon>
        <taxon>Fusibacter</taxon>
    </lineage>
</organism>
<dbReference type="InterPro" id="IPR051465">
    <property type="entry name" value="Cell_Envelope_Struct_Comp"/>
</dbReference>
<evidence type="ECO:0000313" key="4">
    <source>
        <dbReference type="EMBL" id="MBF4695975.1"/>
    </source>
</evidence>
<accession>A0ABR9ZZW3</accession>
<proteinExistence type="predicted"/>
<evidence type="ECO:0000259" key="3">
    <source>
        <dbReference type="PROSITE" id="PS51272"/>
    </source>
</evidence>
<reference evidence="4 5" key="1">
    <citation type="submission" date="2020-11" db="EMBL/GenBank/DDBJ databases">
        <title>Fusibacter basophilias sp. nov.</title>
        <authorList>
            <person name="Qiu D."/>
        </authorList>
    </citation>
    <scope>NUCLEOTIDE SEQUENCE [LARGE SCALE GENOMIC DNA]</scope>
    <source>
        <strain evidence="4 5">Q10-2</strain>
    </source>
</reference>
<gene>
    <name evidence="4" type="ORF">ISU02_22990</name>
</gene>
<feature type="compositionally biased region" description="Low complexity" evidence="2">
    <location>
        <begin position="169"/>
        <end position="182"/>
    </location>
</feature>
<feature type="domain" description="SLH" evidence="3">
    <location>
        <begin position="479"/>
        <end position="542"/>
    </location>
</feature>